<dbReference type="RefSeq" id="WP_016574611.1">
    <property type="nucleotide sequence ID" value="NZ_BHXC01000002.1"/>
</dbReference>
<comment type="caution">
    <text evidence="1">The sequence shown here is derived from an EMBL/GenBank/DDBJ whole genome shotgun (WGS) entry which is preliminary data.</text>
</comment>
<name>A0A059WJT1_STRNR</name>
<sequence length="192" mass="20898">MNPVKVLWRWRNNPLKRPSDVVEAAVLLLVLVLVAIGGPGVGIAVGRATHDAFRHQRLERYPATAVLVDDAPGRTERPFSDNGNVDTVRATVRWRDARSTLHSGVTQVAPGRKAGTGVPVWLDRSGRLTQEPLDATGGAVAAALVGVLAAVGWCAVLGGVLHGVRHSLRARRTRQWEREWAEDGPRWHDGRI</sequence>
<dbReference type="EMBL" id="BHXC01000002">
    <property type="protein sequence ID" value="GCB87929.1"/>
    <property type="molecule type" value="Genomic_DNA"/>
</dbReference>
<dbReference type="PANTHER" id="PTHR42305">
    <property type="entry name" value="MEMBRANE PROTEIN RV1733C-RELATED"/>
    <property type="match status" value="1"/>
</dbReference>
<dbReference type="InterPro" id="IPR039708">
    <property type="entry name" value="MT1774/Rv1733c-like"/>
</dbReference>
<dbReference type="PANTHER" id="PTHR42305:SF1">
    <property type="entry name" value="MEMBRANE PROTEIN RV1733C-RELATED"/>
    <property type="match status" value="1"/>
</dbReference>
<organism evidence="1 2">
    <name type="scientific">Streptomyces noursei</name>
    <name type="common">Streptomyces albulus</name>
    <dbReference type="NCBI Taxonomy" id="1971"/>
    <lineage>
        <taxon>Bacteria</taxon>
        <taxon>Bacillati</taxon>
        <taxon>Actinomycetota</taxon>
        <taxon>Actinomycetes</taxon>
        <taxon>Kitasatosporales</taxon>
        <taxon>Streptomycetaceae</taxon>
        <taxon>Streptomyces</taxon>
    </lineage>
</organism>
<dbReference type="eggNOG" id="ENOG50340RU">
    <property type="taxonomic scope" value="Bacteria"/>
</dbReference>
<gene>
    <name evidence="1" type="ORF">SALB_00598</name>
</gene>
<proteinExistence type="predicted"/>
<protein>
    <submittedName>
        <fullName evidence="1">Uncharacterized protein</fullName>
    </submittedName>
</protein>
<reference evidence="1 2" key="1">
    <citation type="journal article" date="2019" name="Microbiol. Resour. Announc.">
        <title>Draft Genome Sequence of the Most Traditional epsilon-Poly-l-Lysine Producer, Streptomyces albulus NBRC14147.</title>
        <authorList>
            <person name="Yamanaka K."/>
            <person name="Hamano Y."/>
        </authorList>
    </citation>
    <scope>NUCLEOTIDE SEQUENCE [LARGE SCALE GENOMIC DNA]</scope>
    <source>
        <strain evidence="1 2">NBRC 14147</strain>
    </source>
</reference>
<dbReference type="AlphaFoldDB" id="A0A059WJT1"/>
<dbReference type="Proteomes" id="UP000288351">
    <property type="component" value="Unassembled WGS sequence"/>
</dbReference>
<accession>A0A059WJT1</accession>
<dbReference type="STRING" id="68570.DC74_7638"/>
<evidence type="ECO:0000313" key="1">
    <source>
        <dbReference type="EMBL" id="GCB87929.1"/>
    </source>
</evidence>
<evidence type="ECO:0000313" key="2">
    <source>
        <dbReference type="Proteomes" id="UP000288351"/>
    </source>
</evidence>